<comment type="caution">
    <text evidence="2">The sequence shown here is derived from an EMBL/GenBank/DDBJ whole genome shotgun (WGS) entry which is preliminary data.</text>
</comment>
<sequence>TLSNLLIPLQMVDRNSLLIKSQLRMYGEDKKIQVTKSYFNQTPNFLYPDRFNSDLGRSNNVDTSSTYTAIVHQLPKQEQQEQVQEDDAKINKEELGKQIFIDRLNNLFFYKNESESDVIEFGWIEHWNIPKEAKAQLFPSLLSNVLSYSISALEARFRTLTRQEIHDKLPTQLHLNNTVISSIWAMFATHHLQKKTAKENELFLSHKGMEYLYQSCWARLVTLFGSNSSTIPNEPLSLAAFTFVMFLVFFFFFFQITSELVIFLFSLVDQGKNNDADYRDAMSTQDPFSVMTRSFLTHPHLFSLKNVNSADIITVNATVNDMFH</sequence>
<keyword evidence="1" id="KW-0472">Membrane</keyword>
<evidence type="ECO:0000313" key="2">
    <source>
        <dbReference type="EMBL" id="ETO21342.1"/>
    </source>
</evidence>
<feature type="transmembrane region" description="Helical" evidence="1">
    <location>
        <begin position="238"/>
        <end position="265"/>
    </location>
</feature>
<reference evidence="2 3" key="1">
    <citation type="journal article" date="2013" name="Curr. Biol.">
        <title>The Genome of the Foraminiferan Reticulomyxa filosa.</title>
        <authorList>
            <person name="Glockner G."/>
            <person name="Hulsmann N."/>
            <person name="Schleicher M."/>
            <person name="Noegel A.A."/>
            <person name="Eichinger L."/>
            <person name="Gallinger C."/>
            <person name="Pawlowski J."/>
            <person name="Sierra R."/>
            <person name="Euteneuer U."/>
            <person name="Pillet L."/>
            <person name="Moustafa A."/>
            <person name="Platzer M."/>
            <person name="Groth M."/>
            <person name="Szafranski K."/>
            <person name="Schliwa M."/>
        </authorList>
    </citation>
    <scope>NUCLEOTIDE SEQUENCE [LARGE SCALE GENOMIC DNA]</scope>
</reference>
<protein>
    <submittedName>
        <fullName evidence="2">Uncharacterized protein</fullName>
    </submittedName>
</protein>
<proteinExistence type="predicted"/>
<keyword evidence="1" id="KW-1133">Transmembrane helix</keyword>
<gene>
    <name evidence="2" type="ORF">RFI_15862</name>
</gene>
<keyword evidence="3" id="KW-1185">Reference proteome</keyword>
<organism evidence="2 3">
    <name type="scientific">Reticulomyxa filosa</name>
    <dbReference type="NCBI Taxonomy" id="46433"/>
    <lineage>
        <taxon>Eukaryota</taxon>
        <taxon>Sar</taxon>
        <taxon>Rhizaria</taxon>
        <taxon>Retaria</taxon>
        <taxon>Foraminifera</taxon>
        <taxon>Monothalamids</taxon>
        <taxon>Reticulomyxidae</taxon>
        <taxon>Reticulomyxa</taxon>
    </lineage>
</organism>
<dbReference type="AlphaFoldDB" id="X6N7R4"/>
<feature type="non-terminal residue" evidence="2">
    <location>
        <position position="1"/>
    </location>
</feature>
<dbReference type="Proteomes" id="UP000023152">
    <property type="component" value="Unassembled WGS sequence"/>
</dbReference>
<accession>X6N7R4</accession>
<name>X6N7R4_RETFI</name>
<evidence type="ECO:0000256" key="1">
    <source>
        <dbReference type="SAM" id="Phobius"/>
    </source>
</evidence>
<evidence type="ECO:0000313" key="3">
    <source>
        <dbReference type="Proteomes" id="UP000023152"/>
    </source>
</evidence>
<feature type="non-terminal residue" evidence="2">
    <location>
        <position position="324"/>
    </location>
</feature>
<dbReference type="EMBL" id="ASPP01011718">
    <property type="protein sequence ID" value="ETO21342.1"/>
    <property type="molecule type" value="Genomic_DNA"/>
</dbReference>
<keyword evidence="1" id="KW-0812">Transmembrane</keyword>